<dbReference type="EMBL" id="CP068393">
    <property type="protein sequence ID" value="QUC66127.1"/>
    <property type="molecule type" value="Genomic_DNA"/>
</dbReference>
<proteinExistence type="predicted"/>
<protein>
    <submittedName>
        <fullName evidence="1">Uncharacterized protein</fullName>
    </submittedName>
</protein>
<keyword evidence="2" id="KW-1185">Reference proteome</keyword>
<accession>A0AC61MV63</accession>
<evidence type="ECO:0000313" key="2">
    <source>
        <dbReference type="Proteomes" id="UP000682782"/>
    </source>
</evidence>
<sequence length="157" mass="17311">MKKVTAWMLCLFLVLSVLAVSLAGEAEVAGEEEFIVPNIIPAKEIEDFVGEWNFCWMVYEDGAVNKLPEAQPDDPANMIISEDKVLLYAAGDSIGSVKPEFIPEDGSLRMIREDGTTTTSLHLTDNGMIAFTIPASFSVPDGYTIYMIQKEQQNESV</sequence>
<organism evidence="1 2">
    <name type="scientific">Aristaeella hokkaidonensis</name>
    <dbReference type="NCBI Taxonomy" id="3046382"/>
    <lineage>
        <taxon>Bacteria</taxon>
        <taxon>Bacillati</taxon>
        <taxon>Bacillota</taxon>
        <taxon>Clostridia</taxon>
        <taxon>Eubacteriales</taxon>
        <taxon>Aristaeellaceae</taxon>
        <taxon>Aristaeella</taxon>
    </lineage>
</organism>
<evidence type="ECO:0000313" key="1">
    <source>
        <dbReference type="EMBL" id="QUC66127.1"/>
    </source>
</evidence>
<reference evidence="1" key="1">
    <citation type="submission" date="2021-01" db="EMBL/GenBank/DDBJ databases">
        <title>Complete genome sequence of Clostridiales bacterium R-7.</title>
        <authorList>
            <person name="Mahoney-Kurpe S.C."/>
            <person name="Palevich N."/>
            <person name="Koike S."/>
            <person name="Moon C.D."/>
            <person name="Attwood G.T."/>
        </authorList>
    </citation>
    <scope>NUCLEOTIDE SEQUENCE</scope>
    <source>
        <strain evidence="1">R-7</strain>
    </source>
</reference>
<dbReference type="Proteomes" id="UP000682782">
    <property type="component" value="Chromosome"/>
</dbReference>
<gene>
    <name evidence="1" type="ORF">JYE49_09625</name>
</gene>
<name>A0AC61MV63_9FIRM</name>